<dbReference type="GO" id="GO:0061503">
    <property type="term" value="F:tRNA threonylcarbamoyladenosine dehydratase"/>
    <property type="evidence" value="ECO:0007669"/>
    <property type="project" value="TreeGrafter"/>
</dbReference>
<evidence type="ECO:0000259" key="13">
    <source>
        <dbReference type="Pfam" id="PF00899"/>
    </source>
</evidence>
<dbReference type="Proteomes" id="UP000030854">
    <property type="component" value="Unassembled WGS sequence"/>
</dbReference>
<keyword evidence="5" id="KW-0547">Nucleotide-binding</keyword>
<dbReference type="Gene3D" id="3.40.50.720">
    <property type="entry name" value="NAD(P)-binding Rossmann-like Domain"/>
    <property type="match status" value="1"/>
</dbReference>
<evidence type="ECO:0000256" key="4">
    <source>
        <dbReference type="ARBA" id="ARBA00022692"/>
    </source>
</evidence>
<name>A0A0B1P6R6_UNCNE</name>
<evidence type="ECO:0000256" key="12">
    <source>
        <dbReference type="SAM" id="Phobius"/>
    </source>
</evidence>
<dbReference type="OMA" id="GSWVVTM"/>
<evidence type="ECO:0000313" key="15">
    <source>
        <dbReference type="Proteomes" id="UP000030854"/>
    </source>
</evidence>
<dbReference type="PANTHER" id="PTHR43267:SF2">
    <property type="entry name" value="TRNA THREONYLCARBAMOYLADENOSINE DEHYDRATASE 1-RELATED"/>
    <property type="match status" value="1"/>
</dbReference>
<protein>
    <submittedName>
        <fullName evidence="14">Putative ubiquitin-protein ligase molybdopterin-converting factor</fullName>
    </submittedName>
</protein>
<dbReference type="CDD" id="cd00755">
    <property type="entry name" value="YgdL_like"/>
    <property type="match status" value="1"/>
</dbReference>
<evidence type="ECO:0000256" key="9">
    <source>
        <dbReference type="ARBA" id="ARBA00023128"/>
    </source>
</evidence>
<organism evidence="14 15">
    <name type="scientific">Uncinula necator</name>
    <name type="common">Grape powdery mildew</name>
    <dbReference type="NCBI Taxonomy" id="52586"/>
    <lineage>
        <taxon>Eukaryota</taxon>
        <taxon>Fungi</taxon>
        <taxon>Dikarya</taxon>
        <taxon>Ascomycota</taxon>
        <taxon>Pezizomycotina</taxon>
        <taxon>Leotiomycetes</taxon>
        <taxon>Erysiphales</taxon>
        <taxon>Erysiphaceae</taxon>
        <taxon>Erysiphe</taxon>
    </lineage>
</organism>
<dbReference type="AlphaFoldDB" id="A0A0B1P6R6"/>
<comment type="function">
    <text evidence="11">Catalyzes the ATP-dependent dehydration of threonylcarbamoyladenosine at position 37 (t(6)A37) to form cyclic t(6)A37 (ct(6)A37) in tRNAs that read codons beginning with adenine.</text>
</comment>
<dbReference type="PANTHER" id="PTHR43267">
    <property type="entry name" value="TRNA THREONYLCARBAMOYLADENOSINE DEHYDRATASE"/>
    <property type="match status" value="1"/>
</dbReference>
<keyword evidence="9" id="KW-0496">Mitochondrion</keyword>
<gene>
    <name evidence="14" type="ORF">EV44_g5511</name>
</gene>
<keyword evidence="6" id="KW-1000">Mitochondrion outer membrane</keyword>
<dbReference type="SUPFAM" id="SSF69572">
    <property type="entry name" value="Activating enzymes of the ubiquitin-like proteins"/>
    <property type="match status" value="1"/>
</dbReference>
<accession>A0A0B1P6R6</accession>
<evidence type="ECO:0000256" key="1">
    <source>
        <dbReference type="ARBA" id="ARBA00004374"/>
    </source>
</evidence>
<dbReference type="GO" id="GO:0008641">
    <property type="term" value="F:ubiquitin-like modifier activating enzyme activity"/>
    <property type="evidence" value="ECO:0007669"/>
    <property type="project" value="InterPro"/>
</dbReference>
<dbReference type="GO" id="GO:0005524">
    <property type="term" value="F:ATP binding"/>
    <property type="evidence" value="ECO:0007669"/>
    <property type="project" value="UniProtKB-KW"/>
</dbReference>
<dbReference type="FunFam" id="3.40.50.720:FF:000125">
    <property type="entry name" value="tRNA threonylcarbamoyladenosine dehydratase 2-like"/>
    <property type="match status" value="1"/>
</dbReference>
<keyword evidence="10 12" id="KW-0472">Membrane</keyword>
<feature type="transmembrane region" description="Helical" evidence="12">
    <location>
        <begin position="12"/>
        <end position="31"/>
    </location>
</feature>
<proteinExistence type="inferred from homology"/>
<dbReference type="InterPro" id="IPR045886">
    <property type="entry name" value="ThiF/MoeB/HesA"/>
</dbReference>
<comment type="similarity">
    <text evidence="2">Belongs to the HesA/MoeB/ThiF family.</text>
</comment>
<feature type="domain" description="THIF-type NAD/FAD binding fold" evidence="13">
    <location>
        <begin position="117"/>
        <end position="378"/>
    </location>
</feature>
<evidence type="ECO:0000256" key="3">
    <source>
        <dbReference type="ARBA" id="ARBA00022598"/>
    </source>
</evidence>
<dbReference type="HOGENOM" id="CLU_013325_9_3_1"/>
<evidence type="ECO:0000256" key="7">
    <source>
        <dbReference type="ARBA" id="ARBA00022840"/>
    </source>
</evidence>
<reference evidence="14 15" key="1">
    <citation type="journal article" date="2014" name="BMC Genomics">
        <title>Adaptive genomic structural variation in the grape powdery mildew pathogen, Erysiphe necator.</title>
        <authorList>
            <person name="Jones L."/>
            <person name="Riaz S."/>
            <person name="Morales-Cruz A."/>
            <person name="Amrine K.C."/>
            <person name="McGuire B."/>
            <person name="Gubler W.D."/>
            <person name="Walker M.A."/>
            <person name="Cantu D."/>
        </authorList>
    </citation>
    <scope>NUCLEOTIDE SEQUENCE [LARGE SCALE GENOMIC DNA]</scope>
    <source>
        <strain evidence="15">c</strain>
    </source>
</reference>
<evidence type="ECO:0000313" key="14">
    <source>
        <dbReference type="EMBL" id="KHJ32334.1"/>
    </source>
</evidence>
<keyword evidence="8 12" id="KW-1133">Transmembrane helix</keyword>
<keyword evidence="7" id="KW-0067">ATP-binding</keyword>
<evidence type="ECO:0000256" key="2">
    <source>
        <dbReference type="ARBA" id="ARBA00009919"/>
    </source>
</evidence>
<evidence type="ECO:0000256" key="8">
    <source>
        <dbReference type="ARBA" id="ARBA00022989"/>
    </source>
</evidence>
<keyword evidence="4 12" id="KW-0812">Transmembrane</keyword>
<evidence type="ECO:0000256" key="5">
    <source>
        <dbReference type="ARBA" id="ARBA00022741"/>
    </source>
</evidence>
<evidence type="ECO:0000256" key="10">
    <source>
        <dbReference type="ARBA" id="ARBA00023136"/>
    </source>
</evidence>
<sequence length="520" mass="57968">MSSWWVQNSHVRLAATAIISGSIVAIAIFGLQEFQKKKRLNNLKKDIPAWDLIDKKVCLSNQTHANKISLTKEVKSSVISATEPRSGSKEDERCALLVEKVQRGEYDEELILEQLARNRVFLTDDGLKKLRSAFIIIVGCGGVGSHCATALARSGVARIRLIDFDQVTLSSLNRHAVATLADVGIPKVTCLMKRLHQIAPWINFDLRNELYRSEVSSNLLEDWNGKKPDFIVDAIDNIDCKVSLLKYCYENQLKVISSMGAGAKSDPTRIFVGDISTSTDDPLSRATRRRLRAAGVATGITVVFSSEKPSPEKARLLPLPEEEFIKGSIGELGVLPDFRVRIMPVLGTLPAVFGYTVANHIILQITGYPTDYITTKTRNKMYESIHAQLQGAEEKLTRILVLSEDVHGLRISITVADIGYLVDEVFKGRSALSKLTTRLALVRWRKPIDGGSKIVNRTVPGQIFSTLSLTDLVCMTKEEAAVHTRDILIGNKTLEDLYDHSTITYVEQMIEEELKYIKYR</sequence>
<keyword evidence="15" id="KW-1185">Reference proteome</keyword>
<evidence type="ECO:0000256" key="11">
    <source>
        <dbReference type="ARBA" id="ARBA00060084"/>
    </source>
</evidence>
<evidence type="ECO:0000256" key="6">
    <source>
        <dbReference type="ARBA" id="ARBA00022787"/>
    </source>
</evidence>
<dbReference type="EMBL" id="JNVN01002161">
    <property type="protein sequence ID" value="KHJ32334.1"/>
    <property type="molecule type" value="Genomic_DNA"/>
</dbReference>
<comment type="caution">
    <text evidence="14">The sequence shown here is derived from an EMBL/GenBank/DDBJ whole genome shotgun (WGS) entry which is preliminary data.</text>
</comment>
<dbReference type="InterPro" id="IPR000594">
    <property type="entry name" value="ThiF_NAD_FAD-bd"/>
</dbReference>
<dbReference type="InterPro" id="IPR035985">
    <property type="entry name" value="Ubiquitin-activating_enz"/>
</dbReference>
<comment type="subcellular location">
    <subcellularLocation>
        <location evidence="1">Mitochondrion outer membrane</location>
        <topology evidence="1">Multi-pass membrane protein</topology>
    </subcellularLocation>
</comment>
<dbReference type="GO" id="GO:0061504">
    <property type="term" value="P:cyclic threonylcarbamoyladenosine biosynthetic process"/>
    <property type="evidence" value="ECO:0007669"/>
    <property type="project" value="TreeGrafter"/>
</dbReference>
<dbReference type="STRING" id="52586.A0A0B1P6R6"/>
<keyword evidence="3 14" id="KW-0436">Ligase</keyword>
<dbReference type="Pfam" id="PF00899">
    <property type="entry name" value="ThiF"/>
    <property type="match status" value="1"/>
</dbReference>
<dbReference type="GO" id="GO:0005741">
    <property type="term" value="C:mitochondrial outer membrane"/>
    <property type="evidence" value="ECO:0007669"/>
    <property type="project" value="UniProtKB-SubCell"/>
</dbReference>